<feature type="transmembrane region" description="Helical" evidence="1">
    <location>
        <begin position="36"/>
        <end position="58"/>
    </location>
</feature>
<evidence type="ECO:0000313" key="3">
    <source>
        <dbReference type="Proteomes" id="UP000036873"/>
    </source>
</evidence>
<dbReference type="RefSeq" id="WP_050738696.1">
    <property type="nucleotide sequence ID" value="NZ_LGYO01000006.1"/>
</dbReference>
<dbReference type="Proteomes" id="UP000036873">
    <property type="component" value="Unassembled WGS sequence"/>
</dbReference>
<evidence type="ECO:0000256" key="1">
    <source>
        <dbReference type="SAM" id="Phobius"/>
    </source>
</evidence>
<gene>
    <name evidence="2" type="ORF">AKG39_02060</name>
</gene>
<comment type="caution">
    <text evidence="2">The sequence shown here is derived from an EMBL/GenBank/DDBJ whole genome shotgun (WGS) entry which is preliminary data.</text>
</comment>
<dbReference type="OrthoDB" id="2628169at2"/>
<keyword evidence="3" id="KW-1185">Reference proteome</keyword>
<accession>A0A0L6U3Z8</accession>
<protein>
    <recommendedName>
        <fullName evidence="4">DUF3021 domain-containing protein</fullName>
    </recommendedName>
</protein>
<feature type="transmembrane region" description="Helical" evidence="1">
    <location>
        <begin position="5"/>
        <end position="30"/>
    </location>
</feature>
<evidence type="ECO:0000313" key="2">
    <source>
        <dbReference type="EMBL" id="KNZ43249.1"/>
    </source>
</evidence>
<evidence type="ECO:0008006" key="4">
    <source>
        <dbReference type="Google" id="ProtNLM"/>
    </source>
</evidence>
<name>A0A0L6U3Z8_9FIRM</name>
<organism evidence="2 3">
    <name type="scientific">Acetobacterium bakii</name>
    <dbReference type="NCBI Taxonomy" id="52689"/>
    <lineage>
        <taxon>Bacteria</taxon>
        <taxon>Bacillati</taxon>
        <taxon>Bacillota</taxon>
        <taxon>Clostridia</taxon>
        <taxon>Eubacteriales</taxon>
        <taxon>Eubacteriaceae</taxon>
        <taxon>Acetobacterium</taxon>
    </lineage>
</organism>
<keyword evidence="1" id="KW-1133">Transmembrane helix</keyword>
<dbReference type="STRING" id="52689.AKG39_02060"/>
<keyword evidence="1" id="KW-0472">Membrane</keyword>
<sequence>MIKKILIITCSSFTAIVLFFILFSKLGVIIPFSEDIALQLFVMCLIIAILLIIVELIEVRLDVSSIFADALARVLTCYFVVFIVGSLFGMFPFSWISFAYITPVLLPGFIVTYAISYTTCIEHSHAINASIKRNQKN</sequence>
<proteinExistence type="predicted"/>
<reference evidence="3" key="1">
    <citation type="submission" date="2015-07" db="EMBL/GenBank/DDBJ databases">
        <title>Draft genome sequence of Acetobacterium bakii DSM 8293, a potential psychrophilic chemical producer through syngas fermentation.</title>
        <authorList>
            <person name="Song Y."/>
            <person name="Hwang S."/>
            <person name="Cho B.-K."/>
        </authorList>
    </citation>
    <scope>NUCLEOTIDE SEQUENCE [LARGE SCALE GENOMIC DNA]</scope>
    <source>
        <strain evidence="3">DSM 8239</strain>
    </source>
</reference>
<feature type="transmembrane region" description="Helical" evidence="1">
    <location>
        <begin position="70"/>
        <end position="91"/>
    </location>
</feature>
<dbReference type="AlphaFoldDB" id="A0A0L6U3Z8"/>
<feature type="transmembrane region" description="Helical" evidence="1">
    <location>
        <begin position="97"/>
        <end position="115"/>
    </location>
</feature>
<keyword evidence="1" id="KW-0812">Transmembrane</keyword>
<dbReference type="EMBL" id="LGYO01000006">
    <property type="protein sequence ID" value="KNZ43249.1"/>
    <property type="molecule type" value="Genomic_DNA"/>
</dbReference>